<keyword evidence="4" id="KW-1185">Reference proteome</keyword>
<dbReference type="HOGENOM" id="CLU_434436_0_0_1"/>
<dbReference type="KEGG" id="ptm:GSPATT00008329001"/>
<protein>
    <recommendedName>
        <fullName evidence="2">C2 NT-type domain-containing protein</fullName>
    </recommendedName>
</protein>
<name>A0CM33_PARTE</name>
<keyword evidence="1" id="KW-0175">Coiled coil</keyword>
<feature type="domain" description="C2 NT-type" evidence="2">
    <location>
        <begin position="1"/>
        <end position="132"/>
    </location>
</feature>
<dbReference type="GeneID" id="5025032"/>
<dbReference type="InterPro" id="IPR019448">
    <property type="entry name" value="NT-C2"/>
</dbReference>
<evidence type="ECO:0000313" key="3">
    <source>
        <dbReference type="EMBL" id="CAK71850.1"/>
    </source>
</evidence>
<dbReference type="PROSITE" id="PS51840">
    <property type="entry name" value="C2_NT"/>
    <property type="match status" value="1"/>
</dbReference>
<dbReference type="EMBL" id="CT868108">
    <property type="protein sequence ID" value="CAK71850.1"/>
    <property type="molecule type" value="Genomic_DNA"/>
</dbReference>
<reference evidence="3 4" key="1">
    <citation type="journal article" date="2006" name="Nature">
        <title>Global trends of whole-genome duplications revealed by the ciliate Paramecium tetraurelia.</title>
        <authorList>
            <consortium name="Genoscope"/>
            <person name="Aury J.-M."/>
            <person name="Jaillon O."/>
            <person name="Duret L."/>
            <person name="Noel B."/>
            <person name="Jubin C."/>
            <person name="Porcel B.M."/>
            <person name="Segurens B."/>
            <person name="Daubin V."/>
            <person name="Anthouard V."/>
            <person name="Aiach N."/>
            <person name="Arnaiz O."/>
            <person name="Billaut A."/>
            <person name="Beisson J."/>
            <person name="Blanc I."/>
            <person name="Bouhouche K."/>
            <person name="Camara F."/>
            <person name="Duharcourt S."/>
            <person name="Guigo R."/>
            <person name="Gogendeau D."/>
            <person name="Katinka M."/>
            <person name="Keller A.-M."/>
            <person name="Kissmehl R."/>
            <person name="Klotz C."/>
            <person name="Koll F."/>
            <person name="Le Moue A."/>
            <person name="Lepere C."/>
            <person name="Malinsky S."/>
            <person name="Nowacki M."/>
            <person name="Nowak J.K."/>
            <person name="Plattner H."/>
            <person name="Poulain J."/>
            <person name="Ruiz F."/>
            <person name="Serrano V."/>
            <person name="Zagulski M."/>
            <person name="Dessen P."/>
            <person name="Betermier M."/>
            <person name="Weissenbach J."/>
            <person name="Scarpelli C."/>
            <person name="Schachter V."/>
            <person name="Sperling L."/>
            <person name="Meyer E."/>
            <person name="Cohen J."/>
            <person name="Wincker P."/>
        </authorList>
    </citation>
    <scope>NUCLEOTIDE SEQUENCE [LARGE SCALE GENOMIC DNA]</scope>
    <source>
        <strain evidence="3 4">Stock d4-2</strain>
    </source>
</reference>
<gene>
    <name evidence="3" type="ORF">GSPATT00008329001</name>
</gene>
<organism evidence="3 4">
    <name type="scientific">Paramecium tetraurelia</name>
    <dbReference type="NCBI Taxonomy" id="5888"/>
    <lineage>
        <taxon>Eukaryota</taxon>
        <taxon>Sar</taxon>
        <taxon>Alveolata</taxon>
        <taxon>Ciliophora</taxon>
        <taxon>Intramacronucleata</taxon>
        <taxon>Oligohymenophorea</taxon>
        <taxon>Peniculida</taxon>
        <taxon>Parameciidae</taxon>
        <taxon>Paramecium</taxon>
    </lineage>
</organism>
<dbReference type="OrthoDB" id="10532121at2759"/>
<dbReference type="Proteomes" id="UP000000600">
    <property type="component" value="Unassembled WGS sequence"/>
</dbReference>
<proteinExistence type="predicted"/>
<accession>A0CM33</accession>
<evidence type="ECO:0000259" key="2">
    <source>
        <dbReference type="PROSITE" id="PS51840"/>
    </source>
</evidence>
<dbReference type="Pfam" id="PF10358">
    <property type="entry name" value="NT-C2"/>
    <property type="match status" value="1"/>
</dbReference>
<dbReference type="RefSeq" id="XP_001439247.1">
    <property type="nucleotide sequence ID" value="XM_001439210.1"/>
</dbReference>
<feature type="coiled-coil region" evidence="1">
    <location>
        <begin position="209"/>
        <end position="559"/>
    </location>
</feature>
<evidence type="ECO:0000256" key="1">
    <source>
        <dbReference type="SAM" id="Coils"/>
    </source>
</evidence>
<dbReference type="AlphaFoldDB" id="A0CM33"/>
<dbReference type="STRING" id="5888.A0CM33"/>
<sequence>MNPKGYKFEVRIYIEKLEMKCNLSFKVQVILKCGNQKLMTEQLADFNQGNANIKETLCIQTNLQQINGTFQEKKIELLILLITTKGNKKAGQCYIDIAQLLNQKKYDSNQELLLENCPVNKAKIYSTIRLAEVEKVDFEVINPQSSIVIEQGSDKTQGLFTPLKAALENTVKKYFGDNQSAQSQKLENQFSRNQTNYPILTDGSPHLNSQKQQLDFQQVQQDLSDLQEELQQQKIIYTEMKDLNNQLKKEIEIQKEKKEALIQQVQEQKLQIENMIDQHKYQEQLTQYEQQLSQIQSQLRQALKDNETLTLNYKKAMQQCNKLSEEYNQNQQTFNYEEKSTFQLNQKIKELEEICNEKDQLYQTLEKSNNDSQLKNINFENQIIQLHQQVQQLKAKLIDKDVVNELQKENLNSLNIQILNLKNQNSSLQQSQRMMNDKIDEQSKQIVNQQELINQQTGEIRQQYEDILNQNHQSIQQLTKELNEKNIELISYQTTCKQLKLELDAVLEQHEKSKQEGVKIQPESDLNYMEKEQQFQEEIKKCREREEELKSKVEFLLQSTNQLQQLLNEQYQSERSYEKFVSRPLDSKRKRRGECSKSIDLIEQGNIIEIFQVKVGSRMSLIVDISSGEM</sequence>
<evidence type="ECO:0000313" key="4">
    <source>
        <dbReference type="Proteomes" id="UP000000600"/>
    </source>
</evidence>
<dbReference type="InParanoid" id="A0CM33"/>